<gene>
    <name evidence="1" type="ORF">Bca52824_024227</name>
</gene>
<sequence>MSVNNKNLAVFSHFIFFIAMILSKCLRSGHLDIFVMVYVPNWIVSPTEGSKLAAKYTGEGFKTLKLKVGKNLKVDKFARLYVQSTQLVRFSLNNMSTET</sequence>
<dbReference type="AlphaFoldDB" id="A0A8X8AU95"/>
<comment type="caution">
    <text evidence="1">The sequence shown here is derived from an EMBL/GenBank/DDBJ whole genome shotgun (WGS) entry which is preliminary data.</text>
</comment>
<evidence type="ECO:0000313" key="1">
    <source>
        <dbReference type="EMBL" id="KAG2312670.1"/>
    </source>
</evidence>
<reference evidence="1 2" key="1">
    <citation type="submission" date="2020-02" db="EMBL/GenBank/DDBJ databases">
        <authorList>
            <person name="Ma Q."/>
            <person name="Huang Y."/>
            <person name="Song X."/>
            <person name="Pei D."/>
        </authorList>
    </citation>
    <scope>NUCLEOTIDE SEQUENCE [LARGE SCALE GENOMIC DNA]</scope>
    <source>
        <strain evidence="1">Sxm20200214</strain>
        <tissue evidence="1">Leaf</tissue>
    </source>
</reference>
<keyword evidence="2" id="KW-1185">Reference proteome</keyword>
<dbReference type="OrthoDB" id="17395at2759"/>
<evidence type="ECO:0000313" key="2">
    <source>
        <dbReference type="Proteomes" id="UP000886595"/>
    </source>
</evidence>
<name>A0A8X8AU95_BRACI</name>
<dbReference type="Proteomes" id="UP000886595">
    <property type="component" value="Unassembled WGS sequence"/>
</dbReference>
<organism evidence="1 2">
    <name type="scientific">Brassica carinata</name>
    <name type="common">Ethiopian mustard</name>
    <name type="synonym">Abyssinian cabbage</name>
    <dbReference type="NCBI Taxonomy" id="52824"/>
    <lineage>
        <taxon>Eukaryota</taxon>
        <taxon>Viridiplantae</taxon>
        <taxon>Streptophyta</taxon>
        <taxon>Embryophyta</taxon>
        <taxon>Tracheophyta</taxon>
        <taxon>Spermatophyta</taxon>
        <taxon>Magnoliopsida</taxon>
        <taxon>eudicotyledons</taxon>
        <taxon>Gunneridae</taxon>
        <taxon>Pentapetalae</taxon>
        <taxon>rosids</taxon>
        <taxon>malvids</taxon>
        <taxon>Brassicales</taxon>
        <taxon>Brassicaceae</taxon>
        <taxon>Brassiceae</taxon>
        <taxon>Brassica</taxon>
    </lineage>
</organism>
<protein>
    <submittedName>
        <fullName evidence="1">Uncharacterized protein</fullName>
    </submittedName>
</protein>
<proteinExistence type="predicted"/>
<dbReference type="EMBL" id="JAAMPC010000005">
    <property type="protein sequence ID" value="KAG2312670.1"/>
    <property type="molecule type" value="Genomic_DNA"/>
</dbReference>
<accession>A0A8X8AU95</accession>